<accession>A0A2U2B9F2</accession>
<evidence type="ECO:0000256" key="1">
    <source>
        <dbReference type="SAM" id="MobiDB-lite"/>
    </source>
</evidence>
<keyword evidence="2" id="KW-1133">Transmembrane helix</keyword>
<dbReference type="AlphaFoldDB" id="A0A2U2B9F2"/>
<evidence type="ECO:0000313" key="4">
    <source>
        <dbReference type="Proteomes" id="UP000244956"/>
    </source>
</evidence>
<sequence>MLYFCKPISLHMSTKASSLYIPLFQNQDSTLQVLPGPVDVPQKIEIKVKRPTIKQQLEVPQDTASEQTVAPVANPRPKVVQQVDEEPDKPVVDPSLPDTLDHVLVQDWANSGFKKSLWTSAANDSVCLLSPGHFEESHQEETGKVMLTVTDDEVGDSIALGGKTVDRVEEIRIKDPDLVTKAKYDAPLLSQNWFLFVLVGLVAITGIVRFRWQKYLSDVFSAVVFSNVANKLQSDTSVNKRLASFWLGFLFYANFSLLLFETMRISERTFFNLQGFQLLIGLAGFLVVIFTLKFVVYKFVGWVFRVQEPTGEYLFQSSVMSKAFGVILMPLVTIFAFLEPEARIWIPRIGLSAFILLYVIQIGRGIVANLRNTLSGYYIILYLCALEILPLSILYKVLFY</sequence>
<keyword evidence="2" id="KW-0472">Membrane</keyword>
<feature type="transmembrane region" description="Helical" evidence="2">
    <location>
        <begin position="379"/>
        <end position="399"/>
    </location>
</feature>
<keyword evidence="2" id="KW-0812">Transmembrane</keyword>
<organism evidence="3 4">
    <name type="scientific">Marinilabilia rubra</name>
    <dbReference type="NCBI Taxonomy" id="2162893"/>
    <lineage>
        <taxon>Bacteria</taxon>
        <taxon>Pseudomonadati</taxon>
        <taxon>Bacteroidota</taxon>
        <taxon>Bacteroidia</taxon>
        <taxon>Marinilabiliales</taxon>
        <taxon>Marinilabiliaceae</taxon>
        <taxon>Marinilabilia</taxon>
    </lineage>
</organism>
<feature type="transmembrane region" description="Helical" evidence="2">
    <location>
        <begin position="193"/>
        <end position="212"/>
    </location>
</feature>
<comment type="caution">
    <text evidence="3">The sequence shown here is derived from an EMBL/GenBank/DDBJ whole genome shotgun (WGS) entry which is preliminary data.</text>
</comment>
<evidence type="ECO:0000256" key="2">
    <source>
        <dbReference type="SAM" id="Phobius"/>
    </source>
</evidence>
<keyword evidence="4" id="KW-1185">Reference proteome</keyword>
<protein>
    <submittedName>
        <fullName evidence="3">DUF4271 domain-containing protein</fullName>
    </submittedName>
</protein>
<feature type="transmembrane region" description="Helical" evidence="2">
    <location>
        <begin position="243"/>
        <end position="263"/>
    </location>
</feature>
<name>A0A2U2B9F2_9BACT</name>
<dbReference type="EMBL" id="QEWP01000006">
    <property type="protein sequence ID" value="PWD99666.1"/>
    <property type="molecule type" value="Genomic_DNA"/>
</dbReference>
<feature type="transmembrane region" description="Helical" evidence="2">
    <location>
        <begin position="345"/>
        <end position="367"/>
    </location>
</feature>
<gene>
    <name evidence="3" type="ORF">DDZ16_09480</name>
</gene>
<dbReference type="Proteomes" id="UP000244956">
    <property type="component" value="Unassembled WGS sequence"/>
</dbReference>
<feature type="region of interest" description="Disordered" evidence="1">
    <location>
        <begin position="59"/>
        <end position="91"/>
    </location>
</feature>
<dbReference type="Pfam" id="PF14093">
    <property type="entry name" value="DUF4271"/>
    <property type="match status" value="1"/>
</dbReference>
<feature type="transmembrane region" description="Helical" evidence="2">
    <location>
        <begin position="319"/>
        <end position="338"/>
    </location>
</feature>
<proteinExistence type="predicted"/>
<feature type="transmembrane region" description="Helical" evidence="2">
    <location>
        <begin position="275"/>
        <end position="299"/>
    </location>
</feature>
<dbReference type="InterPro" id="IPR025367">
    <property type="entry name" value="DUF4271"/>
</dbReference>
<evidence type="ECO:0000313" key="3">
    <source>
        <dbReference type="EMBL" id="PWD99666.1"/>
    </source>
</evidence>
<reference evidence="3 4" key="1">
    <citation type="submission" date="2018-05" db="EMBL/GenBank/DDBJ databases">
        <title>Marinilabilia rubrum sp. nov., isolated from saltern sediment.</title>
        <authorList>
            <person name="Zhang R."/>
        </authorList>
    </citation>
    <scope>NUCLEOTIDE SEQUENCE [LARGE SCALE GENOMIC DNA]</scope>
    <source>
        <strain evidence="3 4">WTE16</strain>
    </source>
</reference>